<protein>
    <recommendedName>
        <fullName evidence="4">DUF3955 domain-containing protein</fullName>
    </recommendedName>
</protein>
<reference evidence="2 3" key="1">
    <citation type="submission" date="2024-02" db="EMBL/GenBank/DDBJ databases">
        <title>Seven novel Bacillus-like species.</title>
        <authorList>
            <person name="Liu G."/>
        </authorList>
    </citation>
    <scope>NUCLEOTIDE SEQUENCE [LARGE SCALE GENOMIC DNA]</scope>
    <source>
        <strain evidence="2 3">FJAT-53654</strain>
    </source>
</reference>
<dbReference type="RefSeq" id="WP_338786880.1">
    <property type="nucleotide sequence ID" value="NZ_CP147403.1"/>
</dbReference>
<dbReference type="Proteomes" id="UP001368328">
    <property type="component" value="Chromosome"/>
</dbReference>
<evidence type="ECO:0000256" key="1">
    <source>
        <dbReference type="SAM" id="Phobius"/>
    </source>
</evidence>
<dbReference type="InterPro" id="IPR058725">
    <property type="entry name" value="YczF"/>
</dbReference>
<dbReference type="Pfam" id="PF26310">
    <property type="entry name" value="YczF"/>
    <property type="match status" value="1"/>
</dbReference>
<proteinExistence type="predicted"/>
<organism evidence="2 3">
    <name type="scientific">Metabacillus rhizosphaerae</name>
    <dbReference type="NCBI Taxonomy" id="3117747"/>
    <lineage>
        <taxon>Bacteria</taxon>
        <taxon>Bacillati</taxon>
        <taxon>Bacillota</taxon>
        <taxon>Bacilli</taxon>
        <taxon>Bacillales</taxon>
        <taxon>Bacillaceae</taxon>
        <taxon>Metabacillus</taxon>
    </lineage>
</organism>
<keyword evidence="1" id="KW-1133">Transmembrane helix</keyword>
<dbReference type="EMBL" id="CP147403">
    <property type="protein sequence ID" value="WXB87905.1"/>
    <property type="molecule type" value="Genomic_DNA"/>
</dbReference>
<evidence type="ECO:0008006" key="4">
    <source>
        <dbReference type="Google" id="ProtNLM"/>
    </source>
</evidence>
<feature type="transmembrane region" description="Helical" evidence="1">
    <location>
        <begin position="45"/>
        <end position="65"/>
    </location>
</feature>
<name>A0ABZ2MRT0_9BACI</name>
<keyword evidence="1" id="KW-0472">Membrane</keyword>
<keyword evidence="1" id="KW-0812">Transmembrane</keyword>
<keyword evidence="3" id="KW-1185">Reference proteome</keyword>
<sequence length="78" mass="8778">MKITSIIILLFFLSVGTNVFMDKGIGLSTSQLLAHQLSPFWTMGVGEYFMLIFLFGIIIGQPIYYNIKNKARNEDGSN</sequence>
<evidence type="ECO:0000313" key="2">
    <source>
        <dbReference type="EMBL" id="WXB87905.1"/>
    </source>
</evidence>
<accession>A0ABZ2MRT0</accession>
<gene>
    <name evidence="2" type="ORF">WCV66_22235</name>
</gene>
<evidence type="ECO:0000313" key="3">
    <source>
        <dbReference type="Proteomes" id="UP001368328"/>
    </source>
</evidence>